<gene>
    <name evidence="3" type="ORF">INT47_010602</name>
</gene>
<feature type="region of interest" description="Disordered" evidence="1">
    <location>
        <begin position="64"/>
        <end position="86"/>
    </location>
</feature>
<accession>A0A8H7QVQ9</accession>
<dbReference type="PANTHER" id="PTHR28076">
    <property type="entry name" value="SPORULATION-SPECIFIC PROTEIN 71"/>
    <property type="match status" value="1"/>
</dbReference>
<dbReference type="PROSITE" id="PS50003">
    <property type="entry name" value="PH_DOMAIN"/>
    <property type="match status" value="1"/>
</dbReference>
<dbReference type="SMART" id="SM00233">
    <property type="entry name" value="PH"/>
    <property type="match status" value="3"/>
</dbReference>
<proteinExistence type="predicted"/>
<evidence type="ECO:0000256" key="1">
    <source>
        <dbReference type="SAM" id="MobiDB-lite"/>
    </source>
</evidence>
<evidence type="ECO:0000259" key="2">
    <source>
        <dbReference type="PROSITE" id="PS50003"/>
    </source>
</evidence>
<reference evidence="3" key="1">
    <citation type="submission" date="2020-12" db="EMBL/GenBank/DDBJ databases">
        <title>Metabolic potential, ecology and presence of endohyphal bacteria is reflected in genomic diversity of Mucoromycotina.</title>
        <authorList>
            <person name="Muszewska A."/>
            <person name="Okrasinska A."/>
            <person name="Steczkiewicz K."/>
            <person name="Drgas O."/>
            <person name="Orlowska M."/>
            <person name="Perlinska-Lenart U."/>
            <person name="Aleksandrzak-Piekarczyk T."/>
            <person name="Szatraj K."/>
            <person name="Zielenkiewicz U."/>
            <person name="Pilsyk S."/>
            <person name="Malc E."/>
            <person name="Mieczkowski P."/>
            <person name="Kruszewska J.S."/>
            <person name="Biernat P."/>
            <person name="Pawlowska J."/>
        </authorList>
    </citation>
    <scope>NUCLEOTIDE SEQUENCE</scope>
    <source>
        <strain evidence="3">WA0000017839</strain>
    </source>
</reference>
<organism evidence="3 4">
    <name type="scientific">Mucor saturninus</name>
    <dbReference type="NCBI Taxonomy" id="64648"/>
    <lineage>
        <taxon>Eukaryota</taxon>
        <taxon>Fungi</taxon>
        <taxon>Fungi incertae sedis</taxon>
        <taxon>Mucoromycota</taxon>
        <taxon>Mucoromycotina</taxon>
        <taxon>Mucoromycetes</taxon>
        <taxon>Mucorales</taxon>
        <taxon>Mucorineae</taxon>
        <taxon>Mucoraceae</taxon>
        <taxon>Mucor</taxon>
    </lineage>
</organism>
<dbReference type="InterPro" id="IPR040345">
    <property type="entry name" value="Mug56/Spo71"/>
</dbReference>
<dbReference type="Proteomes" id="UP000603453">
    <property type="component" value="Unassembled WGS sequence"/>
</dbReference>
<dbReference type="InterPro" id="IPR011993">
    <property type="entry name" value="PH-like_dom_sf"/>
</dbReference>
<evidence type="ECO:0000313" key="3">
    <source>
        <dbReference type="EMBL" id="KAG2199227.1"/>
    </source>
</evidence>
<dbReference type="InterPro" id="IPR057379">
    <property type="entry name" value="PH_SPO71"/>
</dbReference>
<name>A0A8H7QVQ9_9FUNG</name>
<dbReference type="Pfam" id="PF15404">
    <property type="entry name" value="PH_4"/>
    <property type="match status" value="1"/>
</dbReference>
<dbReference type="GO" id="GO:1902657">
    <property type="term" value="P:protein localization to prospore membrane"/>
    <property type="evidence" value="ECO:0007669"/>
    <property type="project" value="InterPro"/>
</dbReference>
<keyword evidence="4" id="KW-1185">Reference proteome</keyword>
<feature type="domain" description="PH" evidence="2">
    <location>
        <begin position="743"/>
        <end position="900"/>
    </location>
</feature>
<dbReference type="EMBL" id="JAEPRD010000099">
    <property type="protein sequence ID" value="KAG2199227.1"/>
    <property type="molecule type" value="Genomic_DNA"/>
</dbReference>
<dbReference type="Gene3D" id="2.30.29.30">
    <property type="entry name" value="Pleckstrin-homology domain (PH domain)/Phosphotyrosine-binding domain (PTB)"/>
    <property type="match status" value="1"/>
</dbReference>
<dbReference type="SUPFAM" id="SSF50729">
    <property type="entry name" value="PH domain-like"/>
    <property type="match status" value="1"/>
</dbReference>
<dbReference type="InterPro" id="IPR039486">
    <property type="entry name" value="Mug56/Spo71_PH"/>
</dbReference>
<dbReference type="PANTHER" id="PTHR28076:SF1">
    <property type="entry name" value="PROSPORE MEMBRANE ADAPTER PROTEIN SPO71"/>
    <property type="match status" value="1"/>
</dbReference>
<protein>
    <recommendedName>
        <fullName evidence="2">PH domain-containing protein</fullName>
    </recommendedName>
</protein>
<dbReference type="OrthoDB" id="5579281at2759"/>
<dbReference type="AlphaFoldDB" id="A0A8H7QVQ9"/>
<feature type="compositionally biased region" description="Polar residues" evidence="1">
    <location>
        <begin position="77"/>
        <end position="86"/>
    </location>
</feature>
<dbReference type="Pfam" id="PF23207">
    <property type="entry name" value="PH_SPO71"/>
    <property type="match status" value="1"/>
</dbReference>
<evidence type="ECO:0000313" key="4">
    <source>
        <dbReference type="Proteomes" id="UP000603453"/>
    </source>
</evidence>
<dbReference type="InterPro" id="IPR001849">
    <property type="entry name" value="PH_domain"/>
</dbReference>
<sequence length="908" mass="105375">MEYTEDNDNKKFWHRKQCSSRVFIGPWDINMPPPPEQFLPHLVESIPSINSDSSLKLLNYNTFSSETSPPTKDESHNIGTPLSDGTSFITARSSNTNSTGFKSADTTPRFLEQIVNNDDEDDEIDYQFLADAPVQPLISTDTDAESIKTVRPSKGKLPIRPSTTTTALSTPIVNTFTKKKKRKVRRPGKKPLLWKKSGSVFISTDVTREQASVPTDKPLKHEPILCMRSVTEYAGTEPSTYRAEKDARFDLLNEEWKQMELVLTNKCLSTYCSSTLFWPLQKLEHRVYLQGSKKQNRLELFLFSPLDYTFCLRYVYTPARTPMIVTMTFKARSFLKCQEWYMRIYDLLPDECKRPFPNWCEVYIPLLDLSVNLPLTNVKHYNEITLEDVKDAVVTVLEEDDGDMESMKKMEKWTSTDELGLCWATEDRAEWVHWTTCSSDEHERIDWVICPQSIEQTHRLELRPIQHTPHDIILQENFTLKEPPPVEGFLTSVTDFYGRMGAIYTGKTNYYATFDQFLFYTPTLKVSPPDSASFIDENLLPRNIRIMPYISGISPYTQSSTKKTETQEIKRRMDLMIEAKGVIDLTEVSYVRRSFSNDLGEEREQSHSHISLGKRSSRSPMIQPEEQQTLFHPKSHHNQACLELIMENGLQIKFEAYTSDTCDSWVKYLAQIIVYWKARKEAEKDAHTHDRFTNNNNSSTDTENALVKDNGQIDTKKGCVHRHQEMIADTRIWSYCLYEQCRDVVKSGILYYKPHNRGTYSQKMFILTANGWILFFDVFNRSTKRKISNHERKGSLDITGCYFYSGVDSSKKNKGSNRDNLWKKSARIYESGLTTNDDAMACVFSIWKPKLRRYFSGKRQRLRVYHHDQTVNPNGNTWTFLARSRREKEEWVCALNTVTEHMIRGDPR</sequence>
<comment type="caution">
    <text evidence="3">The sequence shown here is derived from an EMBL/GenBank/DDBJ whole genome shotgun (WGS) entry which is preliminary data.</text>
</comment>
<feature type="region of interest" description="Disordered" evidence="1">
    <location>
        <begin position="601"/>
        <end position="620"/>
    </location>
</feature>